<feature type="repeat" description="PPR" evidence="2">
    <location>
        <begin position="401"/>
        <end position="435"/>
    </location>
</feature>
<dbReference type="AlphaFoldDB" id="A0AAW2RU43"/>
<dbReference type="FunFam" id="1.25.40.10:FF:000031">
    <property type="entry name" value="Pentatricopeptide repeat-containing protein mitochondrial"/>
    <property type="match status" value="1"/>
</dbReference>
<accession>A0AAW2RU43</accession>
<keyword evidence="1" id="KW-0677">Repeat</keyword>
<sequence length="718" mass="80090">MNKRMFLATQLRKTHVQFSRKLSSKPIEDLNLRTCIALLQSCAQNQELGKGRKIHSRMLVSGHLGSPPSATSLINMYSKCNSIADAVSVFRMSTNVHNVFVYNSLIAGLTVNGLPNEAFEFYCKMRLFGVAPDKFTFPCVIKACSNILDLKNTHGLLFKLGLDSDLFIGSALLHSYLEFELMGDALEVFEGLPSNDDVVLWNAMINGYVQIGGFDKALVIFRRMADNGLIPNRFTVTGVLSALALAGEVRDGMLVHAFAIKMGYDTGVAVLNALIDMYGKCRQLADALVVFENMMDKDMYSWNSIISVHEQCGDHDGTLGLLKVMVSSGFQPDLVTVTAALPACSSLAALMHGREVHGYMIINGLNNAGNTYTDNAIMDMYTKCGSMREARLVFDKMKIKDVASWNIMVMGYGMHGFGKESLNLFSRMCESGLKPDEVSFVGVLAACSHAGLVSQGRELLAEMQPLYGVTPAIEHYACVIDMLGRAGKLEEAFELISNMSIKPNQVVWRALLAACRLHGNADLAEVAAQRVLELEPEHCGNYVLMSNIYGAAGRYEQVAELRHTMRQQDVKKSPGCSWIELSDGMHAFLNGDRSHPEEHFLYDGLDSLTACLRERGWIDRFEIFWFHVIINEISCCENKVDDISSDNIKKWTDDVTNEQMHTTSTIYNLENALIKTCFVWKMFMSLLPDRFGAQIMGLLLFKKTYSKLWRKKLSMSLF</sequence>
<protein>
    <submittedName>
        <fullName evidence="3">Pentatricopeptide repeat-containing protein</fullName>
    </submittedName>
</protein>
<dbReference type="InterPro" id="IPR002885">
    <property type="entry name" value="PPR_rpt"/>
</dbReference>
<gene>
    <name evidence="3" type="ORF">Scaly_0632500</name>
</gene>
<evidence type="ECO:0000256" key="1">
    <source>
        <dbReference type="ARBA" id="ARBA00022737"/>
    </source>
</evidence>
<dbReference type="Pfam" id="PF01535">
    <property type="entry name" value="PPR"/>
    <property type="match status" value="6"/>
</dbReference>
<reference evidence="3" key="2">
    <citation type="journal article" date="2024" name="Plant">
        <title>Genomic evolution and insights into agronomic trait innovations of Sesamum species.</title>
        <authorList>
            <person name="Miao H."/>
            <person name="Wang L."/>
            <person name="Qu L."/>
            <person name="Liu H."/>
            <person name="Sun Y."/>
            <person name="Le M."/>
            <person name="Wang Q."/>
            <person name="Wei S."/>
            <person name="Zheng Y."/>
            <person name="Lin W."/>
            <person name="Duan Y."/>
            <person name="Cao H."/>
            <person name="Xiong S."/>
            <person name="Wang X."/>
            <person name="Wei L."/>
            <person name="Li C."/>
            <person name="Ma Q."/>
            <person name="Ju M."/>
            <person name="Zhao R."/>
            <person name="Li G."/>
            <person name="Mu C."/>
            <person name="Tian Q."/>
            <person name="Mei H."/>
            <person name="Zhang T."/>
            <person name="Gao T."/>
            <person name="Zhang H."/>
        </authorList>
    </citation>
    <scope>NUCLEOTIDE SEQUENCE</scope>
    <source>
        <strain evidence="3">KEN8</strain>
    </source>
</reference>
<feature type="repeat" description="PPR" evidence="2">
    <location>
        <begin position="197"/>
        <end position="231"/>
    </location>
</feature>
<dbReference type="GO" id="GO:0009451">
    <property type="term" value="P:RNA modification"/>
    <property type="evidence" value="ECO:0007669"/>
    <property type="project" value="InterPro"/>
</dbReference>
<evidence type="ECO:0000256" key="2">
    <source>
        <dbReference type="PROSITE-ProRule" id="PRU00708"/>
    </source>
</evidence>
<reference evidence="3" key="1">
    <citation type="submission" date="2020-06" db="EMBL/GenBank/DDBJ databases">
        <authorList>
            <person name="Li T."/>
            <person name="Hu X."/>
            <person name="Zhang T."/>
            <person name="Song X."/>
            <person name="Zhang H."/>
            <person name="Dai N."/>
            <person name="Sheng W."/>
            <person name="Hou X."/>
            <person name="Wei L."/>
        </authorList>
    </citation>
    <scope>NUCLEOTIDE SEQUENCE</scope>
    <source>
        <strain evidence="3">KEN8</strain>
        <tissue evidence="3">Leaf</tissue>
    </source>
</reference>
<comment type="caution">
    <text evidence="3">The sequence shown here is derived from an EMBL/GenBank/DDBJ whole genome shotgun (WGS) entry which is preliminary data.</text>
</comment>
<feature type="repeat" description="PPR" evidence="2">
    <location>
        <begin position="370"/>
        <end position="400"/>
    </location>
</feature>
<proteinExistence type="predicted"/>
<dbReference type="InterPro" id="IPR046960">
    <property type="entry name" value="PPR_At4g14850-like_plant"/>
</dbReference>
<evidence type="ECO:0000313" key="3">
    <source>
        <dbReference type="EMBL" id="KAL0383452.1"/>
    </source>
</evidence>
<dbReference type="EMBL" id="JACGWM010000003">
    <property type="protein sequence ID" value="KAL0383452.1"/>
    <property type="molecule type" value="Genomic_DNA"/>
</dbReference>
<feature type="repeat" description="PPR" evidence="2">
    <location>
        <begin position="98"/>
        <end position="132"/>
    </location>
</feature>
<dbReference type="NCBIfam" id="TIGR00756">
    <property type="entry name" value="PPR"/>
    <property type="match status" value="7"/>
</dbReference>
<dbReference type="InterPro" id="IPR011990">
    <property type="entry name" value="TPR-like_helical_dom_sf"/>
</dbReference>
<dbReference type="SUPFAM" id="SSF48452">
    <property type="entry name" value="TPR-like"/>
    <property type="match status" value="1"/>
</dbReference>
<organism evidence="3">
    <name type="scientific">Sesamum calycinum</name>
    <dbReference type="NCBI Taxonomy" id="2727403"/>
    <lineage>
        <taxon>Eukaryota</taxon>
        <taxon>Viridiplantae</taxon>
        <taxon>Streptophyta</taxon>
        <taxon>Embryophyta</taxon>
        <taxon>Tracheophyta</taxon>
        <taxon>Spermatophyta</taxon>
        <taxon>Magnoliopsida</taxon>
        <taxon>eudicotyledons</taxon>
        <taxon>Gunneridae</taxon>
        <taxon>Pentapetalae</taxon>
        <taxon>asterids</taxon>
        <taxon>lamiids</taxon>
        <taxon>Lamiales</taxon>
        <taxon>Pedaliaceae</taxon>
        <taxon>Sesamum</taxon>
    </lineage>
</organism>
<feature type="repeat" description="PPR" evidence="2">
    <location>
        <begin position="298"/>
        <end position="332"/>
    </location>
</feature>
<dbReference type="GO" id="GO:0003723">
    <property type="term" value="F:RNA binding"/>
    <property type="evidence" value="ECO:0007669"/>
    <property type="project" value="InterPro"/>
</dbReference>
<dbReference type="FunFam" id="1.25.40.10:FF:000627">
    <property type="entry name" value="Pentatricopeptide repeat-containing protein"/>
    <property type="match status" value="1"/>
</dbReference>
<name>A0AAW2RU43_9LAMI</name>
<dbReference type="Pfam" id="PF13041">
    <property type="entry name" value="PPR_2"/>
    <property type="match status" value="2"/>
</dbReference>
<dbReference type="Gene3D" id="1.25.40.10">
    <property type="entry name" value="Tetratricopeptide repeat domain"/>
    <property type="match status" value="4"/>
</dbReference>
<dbReference type="FunFam" id="1.25.40.10:FF:000366">
    <property type="entry name" value="Pentatricopeptide (PPR) repeat-containing protein"/>
    <property type="match status" value="1"/>
</dbReference>
<dbReference type="PANTHER" id="PTHR47926">
    <property type="entry name" value="PENTATRICOPEPTIDE REPEAT-CONTAINING PROTEIN"/>
    <property type="match status" value="1"/>
</dbReference>
<dbReference type="PROSITE" id="PS51375">
    <property type="entry name" value="PPR"/>
    <property type="match status" value="5"/>
</dbReference>
<dbReference type="Pfam" id="PF20431">
    <property type="entry name" value="E_motif"/>
    <property type="match status" value="1"/>
</dbReference>
<dbReference type="PANTHER" id="PTHR47926:SF347">
    <property type="entry name" value="PENTATRICOPEPTIDE REPEAT-CONTAINING PROTEIN"/>
    <property type="match status" value="1"/>
</dbReference>
<dbReference type="InterPro" id="IPR046848">
    <property type="entry name" value="E_motif"/>
</dbReference>